<organism evidence="2 3">
    <name type="scientific">Solirubrobacter ginsenosidimutans</name>
    <dbReference type="NCBI Taxonomy" id="490573"/>
    <lineage>
        <taxon>Bacteria</taxon>
        <taxon>Bacillati</taxon>
        <taxon>Actinomycetota</taxon>
        <taxon>Thermoleophilia</taxon>
        <taxon>Solirubrobacterales</taxon>
        <taxon>Solirubrobacteraceae</taxon>
        <taxon>Solirubrobacter</taxon>
    </lineage>
</organism>
<proteinExistence type="predicted"/>
<comment type="caution">
    <text evidence="2">The sequence shown here is derived from an EMBL/GenBank/DDBJ whole genome shotgun (WGS) entry which is preliminary data.</text>
</comment>
<gene>
    <name evidence="2" type="ORF">OM076_33140</name>
</gene>
<name>A0A9X3MZ30_9ACTN</name>
<reference evidence="2" key="1">
    <citation type="submission" date="2022-10" db="EMBL/GenBank/DDBJ databases">
        <title>The WGS of Solirubrobacter ginsenosidimutans DSM 21036.</title>
        <authorList>
            <person name="Jiang Z."/>
        </authorList>
    </citation>
    <scope>NUCLEOTIDE SEQUENCE</scope>
    <source>
        <strain evidence="2">DSM 21036</strain>
    </source>
</reference>
<dbReference type="AlphaFoldDB" id="A0A9X3MZ30"/>
<accession>A0A9X3MZ30</accession>
<evidence type="ECO:0000256" key="1">
    <source>
        <dbReference type="SAM" id="MobiDB-lite"/>
    </source>
</evidence>
<sequence>MNYLELNGFAGDWHTEVQGRPGYTDAGKTAAGSSVLSNAPSLGLQPDWETSPFHFAQLLAPKLSVSGSAAGCIYTWPGYKRPEPSTLALYTYPGDGVQGATSPYLYVFGFGGGAGEGRLSDASLTGPSGPIAVNVIDNHTAGAAGYLPPGGILSPAEPLEDDASYTAQVTFTSDEGLQAVKRWSFATGELGAASEPVGEAEPDDSSSGTPLPSGRTPRMALALKPSRAGARLTISAQGAAIGRTARLTVQRLDCKCRPTKRTLKLTKTPRRIDAKGSTMKVTVSLSGFYFGEIPYRGLTLVRTLS</sequence>
<protein>
    <submittedName>
        <fullName evidence="2">Uncharacterized protein</fullName>
    </submittedName>
</protein>
<feature type="region of interest" description="Disordered" evidence="1">
    <location>
        <begin position="192"/>
        <end position="217"/>
    </location>
</feature>
<dbReference type="Proteomes" id="UP001149140">
    <property type="component" value="Unassembled WGS sequence"/>
</dbReference>
<dbReference type="EMBL" id="JAPDOD010000042">
    <property type="protein sequence ID" value="MDA0165162.1"/>
    <property type="molecule type" value="Genomic_DNA"/>
</dbReference>
<evidence type="ECO:0000313" key="3">
    <source>
        <dbReference type="Proteomes" id="UP001149140"/>
    </source>
</evidence>
<keyword evidence="3" id="KW-1185">Reference proteome</keyword>
<evidence type="ECO:0000313" key="2">
    <source>
        <dbReference type="EMBL" id="MDA0165162.1"/>
    </source>
</evidence>